<dbReference type="STRING" id="765915.A0A1Y2HRJ4"/>
<dbReference type="InterPro" id="IPR009016">
    <property type="entry name" value="Fe_hydrogenase"/>
</dbReference>
<protein>
    <recommendedName>
        <fullName evidence="2">Cytosolic Fe-S cluster assembly factor NAR1</fullName>
    </recommendedName>
    <alternativeName>
        <fullName evidence="3">Cytosolic Fe-S cluster assembly factor nar1</fullName>
    </alternativeName>
    <alternativeName>
        <fullName evidence="9">Nuclear architecture-related protein 1</fullName>
    </alternativeName>
</protein>
<dbReference type="AlphaFoldDB" id="A0A1Y2HRJ4"/>
<comment type="caution">
    <text evidence="11">The sequence shown here is derived from an EMBL/GenBank/DDBJ whole genome shotgun (WGS) entry which is preliminary data.</text>
</comment>
<comment type="function">
    <text evidence="8">Component of the cytosolic Fe/S protein assembly machinery. Required for maturation of extramitochondrial Fe/S proteins. May play a role in the transfer of pre-assembled Fe/S clusters to target apoproteins.</text>
</comment>
<reference evidence="11 12" key="1">
    <citation type="submission" date="2016-07" db="EMBL/GenBank/DDBJ databases">
        <title>Pervasive Adenine N6-methylation of Active Genes in Fungi.</title>
        <authorList>
            <consortium name="DOE Joint Genome Institute"/>
            <person name="Mondo S.J."/>
            <person name="Dannebaum R.O."/>
            <person name="Kuo R.C."/>
            <person name="Labutti K."/>
            <person name="Haridas S."/>
            <person name="Kuo A."/>
            <person name="Salamov A."/>
            <person name="Ahrendt S.R."/>
            <person name="Lipzen A."/>
            <person name="Sullivan W."/>
            <person name="Andreopoulos W.B."/>
            <person name="Clum A."/>
            <person name="Lindquist E."/>
            <person name="Daum C."/>
            <person name="Ramamoorthy G.K."/>
            <person name="Gryganskyi A."/>
            <person name="Culley D."/>
            <person name="Magnuson J.K."/>
            <person name="James T.Y."/>
            <person name="O'Malley M.A."/>
            <person name="Stajich J.E."/>
            <person name="Spatafora J.W."/>
            <person name="Visel A."/>
            <person name="Grigoriev I.V."/>
        </authorList>
    </citation>
    <scope>NUCLEOTIDE SEQUENCE [LARGE SCALE GENOMIC DNA]</scope>
    <source>
        <strain evidence="11 12">PL171</strain>
    </source>
</reference>
<dbReference type="Proteomes" id="UP000193411">
    <property type="component" value="Unassembled WGS sequence"/>
</dbReference>
<keyword evidence="4" id="KW-0004">4Fe-4S</keyword>
<dbReference type="InterPro" id="IPR004108">
    <property type="entry name" value="Fe_hydrogenase_lsu_C"/>
</dbReference>
<evidence type="ECO:0000256" key="1">
    <source>
        <dbReference type="ARBA" id="ARBA00006596"/>
    </source>
</evidence>
<accession>A0A1Y2HRJ4</accession>
<evidence type="ECO:0000256" key="2">
    <source>
        <dbReference type="ARBA" id="ARBA00015854"/>
    </source>
</evidence>
<keyword evidence="6" id="KW-0408">Iron</keyword>
<comment type="similarity">
    <text evidence="1">Belongs to the NARF family.</text>
</comment>
<proteinExistence type="inferred from homology"/>
<feature type="domain" description="Iron hydrogenase large subunit C-terminal" evidence="10">
    <location>
        <begin position="119"/>
        <end position="431"/>
    </location>
</feature>
<evidence type="ECO:0000256" key="4">
    <source>
        <dbReference type="ARBA" id="ARBA00022485"/>
    </source>
</evidence>
<sequence length="512" mass="55031">MSTFSTALQLTDLNDYIAPSQACIKPVEIPKSNDSATTALTQDEATGAVYQVTLDDPSAAPSSSTQITETATISLNDCLACSGCVTSAETVLITAQSHLQVLEHINKSASQGSQDDARPLIVSVSRQSLASLAAKYNLPLMGVARRVVWFAKHVLGAAEVVDVAFARDVALMEATAEFVERKRIRGRRALTASTSASDAALDFSNHALPMLASACPGWICYAEKTQPYVLPLISNTKSPQQISGSLVRSSPHLQRAFHVAVMPCYDKKLEASRQDFYDEILGTRDVDCVLATTELDVLFGSVEGKGVPSGGFVEFPEACDLGKWWKMDASNKKLVGTPGSSSGGYLEHLMVAGARSLMGGLDLTCPTTRAECVTVTRGRSADVELRLATVYGFKNIQNALRKLRQGHAAPGDPAYHYVEIMACPSGCVNGGGQMPPPSYSVLPKEWVAQVEEKYRDGDGDGDDVTEEWAHENAVVREVIGEMVARMGQDKVKGMLRTGYRAVEQTIGLSTVW</sequence>
<evidence type="ECO:0000256" key="7">
    <source>
        <dbReference type="ARBA" id="ARBA00023014"/>
    </source>
</evidence>
<evidence type="ECO:0000256" key="5">
    <source>
        <dbReference type="ARBA" id="ARBA00022723"/>
    </source>
</evidence>
<evidence type="ECO:0000313" key="11">
    <source>
        <dbReference type="EMBL" id="ORZ35752.1"/>
    </source>
</evidence>
<dbReference type="GO" id="GO:0051539">
    <property type="term" value="F:4 iron, 4 sulfur cluster binding"/>
    <property type="evidence" value="ECO:0007669"/>
    <property type="project" value="UniProtKB-KW"/>
</dbReference>
<gene>
    <name evidence="11" type="ORF">BCR44DRAFT_1389578</name>
</gene>
<dbReference type="OrthoDB" id="10253113at2759"/>
<dbReference type="PANTHER" id="PTHR11615">
    <property type="entry name" value="NITRATE, FORMATE, IRON DEHYDROGENASE"/>
    <property type="match status" value="1"/>
</dbReference>
<dbReference type="FunFam" id="3.30.70.20:FF:000042">
    <property type="entry name" value="Cytosolic Fe-S cluster assembly factor NAR1"/>
    <property type="match status" value="1"/>
</dbReference>
<evidence type="ECO:0000259" key="10">
    <source>
        <dbReference type="Pfam" id="PF02906"/>
    </source>
</evidence>
<dbReference type="Gene3D" id="3.40.50.1780">
    <property type="match status" value="1"/>
</dbReference>
<dbReference type="Pfam" id="PF02906">
    <property type="entry name" value="Fe_hyd_lg_C"/>
    <property type="match status" value="1"/>
</dbReference>
<dbReference type="SUPFAM" id="SSF53920">
    <property type="entry name" value="Fe-only hydrogenase"/>
    <property type="match status" value="1"/>
</dbReference>
<name>A0A1Y2HRJ4_9FUNG</name>
<evidence type="ECO:0000256" key="6">
    <source>
        <dbReference type="ARBA" id="ARBA00023004"/>
    </source>
</evidence>
<organism evidence="11 12">
    <name type="scientific">Catenaria anguillulae PL171</name>
    <dbReference type="NCBI Taxonomy" id="765915"/>
    <lineage>
        <taxon>Eukaryota</taxon>
        <taxon>Fungi</taxon>
        <taxon>Fungi incertae sedis</taxon>
        <taxon>Blastocladiomycota</taxon>
        <taxon>Blastocladiomycetes</taxon>
        <taxon>Blastocladiales</taxon>
        <taxon>Catenariaceae</taxon>
        <taxon>Catenaria</taxon>
    </lineage>
</organism>
<dbReference type="GO" id="GO:0046872">
    <property type="term" value="F:metal ion binding"/>
    <property type="evidence" value="ECO:0007669"/>
    <property type="project" value="UniProtKB-KW"/>
</dbReference>
<evidence type="ECO:0000256" key="3">
    <source>
        <dbReference type="ARBA" id="ARBA00017073"/>
    </source>
</evidence>
<dbReference type="Gene3D" id="3.40.950.10">
    <property type="entry name" value="Fe-only Hydrogenase (Larger Subunit), Chain L, domain 3"/>
    <property type="match status" value="1"/>
</dbReference>
<dbReference type="EMBL" id="MCFL01000020">
    <property type="protein sequence ID" value="ORZ35752.1"/>
    <property type="molecule type" value="Genomic_DNA"/>
</dbReference>
<dbReference type="InterPro" id="IPR050340">
    <property type="entry name" value="Cytosolic_Fe-S_CAF"/>
</dbReference>
<keyword evidence="5" id="KW-0479">Metal-binding</keyword>
<evidence type="ECO:0000256" key="9">
    <source>
        <dbReference type="ARBA" id="ARBA00031269"/>
    </source>
</evidence>
<evidence type="ECO:0000313" key="12">
    <source>
        <dbReference type="Proteomes" id="UP000193411"/>
    </source>
</evidence>
<keyword evidence="12" id="KW-1185">Reference proteome</keyword>
<evidence type="ECO:0000256" key="8">
    <source>
        <dbReference type="ARBA" id="ARBA00025099"/>
    </source>
</evidence>
<keyword evidence="7" id="KW-0411">Iron-sulfur</keyword>